<accession>A0A090DG51</accession>
<gene>
    <name evidence="2" type="ORF">MPL3356_120044</name>
    <name evidence="3" type="ORF">MPLDJ20_260038</name>
</gene>
<organism evidence="2 4">
    <name type="scientific">Mesorhizobium plurifarium</name>
    <dbReference type="NCBI Taxonomy" id="69974"/>
    <lineage>
        <taxon>Bacteria</taxon>
        <taxon>Pseudomonadati</taxon>
        <taxon>Pseudomonadota</taxon>
        <taxon>Alphaproteobacteria</taxon>
        <taxon>Hyphomicrobiales</taxon>
        <taxon>Phyllobacteriaceae</taxon>
        <taxon>Mesorhizobium</taxon>
    </lineage>
</organism>
<dbReference type="EMBL" id="CCMZ01000004">
    <property type="protein sequence ID" value="CDX12566.1"/>
    <property type="molecule type" value="Genomic_DNA"/>
</dbReference>
<dbReference type="EMBL" id="CCNB01000019">
    <property type="protein sequence ID" value="CDX39544.1"/>
    <property type="molecule type" value="Genomic_DNA"/>
</dbReference>
<dbReference type="STRING" id="69974.MPLDJ20_260038"/>
<feature type="region of interest" description="Disordered" evidence="1">
    <location>
        <begin position="67"/>
        <end position="98"/>
    </location>
</feature>
<keyword evidence="4" id="KW-1185">Reference proteome</keyword>
<evidence type="ECO:0000313" key="3">
    <source>
        <dbReference type="EMBL" id="CDX39544.1"/>
    </source>
</evidence>
<reference evidence="4" key="1">
    <citation type="submission" date="2014-08" db="EMBL/GenBank/DDBJ databases">
        <authorList>
            <person name="Moulin L."/>
        </authorList>
    </citation>
    <scope>NUCLEOTIDE SEQUENCE [LARGE SCALE GENOMIC DNA]</scope>
</reference>
<evidence type="ECO:0000313" key="2">
    <source>
        <dbReference type="EMBL" id="CDX12566.1"/>
    </source>
</evidence>
<dbReference type="AlphaFoldDB" id="A0A090DG51"/>
<reference evidence="2 5" key="2">
    <citation type="submission" date="2014-08" db="EMBL/GenBank/DDBJ databases">
        <authorList>
            <person name="Moulin Lionel"/>
        </authorList>
    </citation>
    <scope>NUCLEOTIDE SEQUENCE [LARGE SCALE GENOMIC DNA]</scope>
</reference>
<evidence type="ECO:0000256" key="1">
    <source>
        <dbReference type="SAM" id="MobiDB-lite"/>
    </source>
</evidence>
<name>A0A090DG51_MESPL</name>
<dbReference type="Proteomes" id="UP000046373">
    <property type="component" value="Unassembled WGS sequence"/>
</dbReference>
<evidence type="ECO:0000313" key="5">
    <source>
        <dbReference type="Proteomes" id="UP000046373"/>
    </source>
</evidence>
<sequence>MWMALEDDIDMVKGHVRLGEQHLVRQHQLIAQLTRDNLPAAKAIDFLHQLEDMQELHRKHLARLQRKAADNNCSPRNGPLLEPYPATHSVDALELDSR</sequence>
<proteinExistence type="predicted"/>
<evidence type="ECO:0000313" key="4">
    <source>
        <dbReference type="Proteomes" id="UP000045285"/>
    </source>
</evidence>
<protein>
    <submittedName>
        <fullName evidence="2">Uncharacterized protein</fullName>
    </submittedName>
</protein>
<dbReference type="Proteomes" id="UP000045285">
    <property type="component" value="Unassembled WGS sequence"/>
</dbReference>